<evidence type="ECO:0000313" key="2">
    <source>
        <dbReference type="Proteomes" id="UP000564496"/>
    </source>
</evidence>
<protein>
    <submittedName>
        <fullName evidence="1">Uncharacterized protein</fullName>
    </submittedName>
</protein>
<dbReference type="RefSeq" id="WP_179660321.1">
    <property type="nucleotide sequence ID" value="NZ_JACBZR010000001.1"/>
</dbReference>
<accession>A0A7Z0DQT0</accession>
<reference evidence="1 2" key="1">
    <citation type="submission" date="2020-07" db="EMBL/GenBank/DDBJ databases">
        <title>Sequencing the genomes of 1000 actinobacteria strains.</title>
        <authorList>
            <person name="Klenk H.-P."/>
        </authorList>
    </citation>
    <scope>NUCLEOTIDE SEQUENCE [LARGE SCALE GENOMIC DNA]</scope>
    <source>
        <strain evidence="1 2">DSM 26487</strain>
    </source>
</reference>
<keyword evidence="2" id="KW-1185">Reference proteome</keyword>
<dbReference type="AlphaFoldDB" id="A0A7Z0DQT0"/>
<organism evidence="1 2">
    <name type="scientific">Nocardioides panzhihuensis</name>
    <dbReference type="NCBI Taxonomy" id="860243"/>
    <lineage>
        <taxon>Bacteria</taxon>
        <taxon>Bacillati</taxon>
        <taxon>Actinomycetota</taxon>
        <taxon>Actinomycetes</taxon>
        <taxon>Propionibacteriales</taxon>
        <taxon>Nocardioidaceae</taxon>
        <taxon>Nocardioides</taxon>
    </lineage>
</organism>
<dbReference type="Proteomes" id="UP000564496">
    <property type="component" value="Unassembled WGS sequence"/>
</dbReference>
<comment type="caution">
    <text evidence="1">The sequence shown here is derived from an EMBL/GenBank/DDBJ whole genome shotgun (WGS) entry which is preliminary data.</text>
</comment>
<dbReference type="EMBL" id="JACBZR010000001">
    <property type="protein sequence ID" value="NYI80095.1"/>
    <property type="molecule type" value="Genomic_DNA"/>
</dbReference>
<sequence length="243" mass="26519">MWELLSTGVDDSDDLAMFRNMLRLFSQRQLKDFRGHLDRTLEAVSVVDLVDGEGCSYVGDAKLAAAMMLLAGGRDRTAEAIAAGVVTVPEPVERGLELMEVLEAEAEEPEGDWADGKLIFSVVADVADWGVPNIARGFERAEEIVESDKALQAVVDSGEVKSVYVEIFPWHMDGTVEPPKFSRRNGRCKVSAVFDLDALPEDRSDVGIELVVDLVRQAGVRFKLPVADLVSSLELAASAARNR</sequence>
<evidence type="ECO:0000313" key="1">
    <source>
        <dbReference type="EMBL" id="NYI80095.1"/>
    </source>
</evidence>
<name>A0A7Z0DQT0_9ACTN</name>
<proteinExistence type="predicted"/>
<gene>
    <name evidence="1" type="ORF">BJ988_004743</name>
</gene>